<dbReference type="EMBL" id="HE796927">
    <property type="protein sequence ID" value="CCL99309.1"/>
    <property type="molecule type" value="Genomic_DNA"/>
</dbReference>
<gene>
    <name evidence="8" type="ORF">FIBRA_01325</name>
</gene>
<dbReference type="PANTHER" id="PTHR12049">
    <property type="entry name" value="PROTEIN ARGININE METHYLTRANSFERASE NDUFAF7, MITOCHONDRIAL"/>
    <property type="match status" value="1"/>
</dbReference>
<dbReference type="InterPro" id="IPR038375">
    <property type="entry name" value="NDUFAF7_sf"/>
</dbReference>
<evidence type="ECO:0000256" key="2">
    <source>
        <dbReference type="ARBA" id="ARBA00005891"/>
    </source>
</evidence>
<dbReference type="HOGENOM" id="CLU_024840_2_1_1"/>
<dbReference type="STRING" id="599839.J4H115"/>
<dbReference type="InterPro" id="IPR003788">
    <property type="entry name" value="NDUFAF7"/>
</dbReference>
<dbReference type="Gene3D" id="3.40.50.12710">
    <property type="match status" value="1"/>
</dbReference>
<name>J4H115_9APHY</name>
<keyword evidence="4 7" id="KW-0808">Transferase</keyword>
<dbReference type="GO" id="GO:0035243">
    <property type="term" value="F:protein-arginine omega-N symmetric methyltransferase activity"/>
    <property type="evidence" value="ECO:0007669"/>
    <property type="project" value="UniProtKB-EC"/>
</dbReference>
<dbReference type="Pfam" id="PF02636">
    <property type="entry name" value="Methyltransf_28"/>
    <property type="match status" value="1"/>
</dbReference>
<keyword evidence="9" id="KW-1185">Reference proteome</keyword>
<sequence length="381" mass="41870">MNPLNPVLGTEGDFTTSPEISQVFGELLAVWLLSQWLHVGKVRKIRLVELGPGRGTLTHDILRVLSQFPSAREAVEEVHLVETSLSMRSRQEGKLVTYSQEYGWALNWHGSIDDVSPDASKYTMIVAHEFFDALPFHLIQKTQQGWQEILITSTPDPAACTVLQPSRATNLDFTTTDPTPTLSSPSTTRFRRILSPTPTPSSTLLGLSSNRFKQLPVGSQIEVSPAAFKIARRVGELVCEAGGSGVAGSALIVDYGGDRAYGNSFRAFKEHKIVDVFHRPGECDLTTNVDFAYLKEATADLALSLGPLSQAAFLTRMGLPSRVEALKKSASSQERGDAIEKAAQRLVDPTRMGAEYKIMAMTGRRDIEPNIQERWPFVDGL</sequence>
<dbReference type="Proteomes" id="UP000006352">
    <property type="component" value="Unassembled WGS sequence"/>
</dbReference>
<dbReference type="RefSeq" id="XP_012178592.1">
    <property type="nucleotide sequence ID" value="XM_012323202.1"/>
</dbReference>
<dbReference type="PANTHER" id="PTHR12049:SF7">
    <property type="entry name" value="PROTEIN ARGININE METHYLTRANSFERASE NDUFAF7, MITOCHONDRIAL"/>
    <property type="match status" value="1"/>
</dbReference>
<evidence type="ECO:0000256" key="5">
    <source>
        <dbReference type="ARBA" id="ARBA00023128"/>
    </source>
</evidence>
<dbReference type="InterPro" id="IPR029063">
    <property type="entry name" value="SAM-dependent_MTases_sf"/>
</dbReference>
<evidence type="ECO:0000313" key="9">
    <source>
        <dbReference type="Proteomes" id="UP000006352"/>
    </source>
</evidence>
<dbReference type="GO" id="GO:0005739">
    <property type="term" value="C:mitochondrion"/>
    <property type="evidence" value="ECO:0007669"/>
    <property type="project" value="UniProtKB-SubCell"/>
</dbReference>
<proteinExistence type="inferred from homology"/>
<dbReference type="SUPFAM" id="SSF53335">
    <property type="entry name" value="S-adenosyl-L-methionine-dependent methyltransferases"/>
    <property type="match status" value="1"/>
</dbReference>
<keyword evidence="3 7" id="KW-0489">Methyltransferase</keyword>
<evidence type="ECO:0000313" key="8">
    <source>
        <dbReference type="EMBL" id="CCL99309.1"/>
    </source>
</evidence>
<keyword evidence="5 7" id="KW-0496">Mitochondrion</keyword>
<comment type="subcellular location">
    <subcellularLocation>
        <location evidence="1 7">Mitochondrion</location>
    </subcellularLocation>
</comment>
<dbReference type="InParanoid" id="J4H115"/>
<reference evidence="8 9" key="1">
    <citation type="journal article" date="2012" name="Appl. Environ. Microbiol.">
        <title>Short-read sequencing for genomic analysis of the brown rot fungus Fibroporia radiculosa.</title>
        <authorList>
            <person name="Tang J.D."/>
            <person name="Perkins A.D."/>
            <person name="Sonstegard T.S."/>
            <person name="Schroeder S.G."/>
            <person name="Burgess S.C."/>
            <person name="Diehl S.V."/>
        </authorList>
    </citation>
    <scope>NUCLEOTIDE SEQUENCE [LARGE SCALE GENOMIC DNA]</scope>
    <source>
        <strain evidence="8 9">TFFH 294</strain>
    </source>
</reference>
<comment type="similarity">
    <text evidence="2 7">Belongs to the NDUFAF7 family.</text>
</comment>
<comment type="catalytic activity">
    <reaction evidence="6 7">
        <text>L-arginyl-[protein] + 2 S-adenosyl-L-methionine = N(omega),N(omega)'-dimethyl-L-arginyl-[protein] + 2 S-adenosyl-L-homocysteine + 2 H(+)</text>
        <dbReference type="Rhea" id="RHEA:48108"/>
        <dbReference type="Rhea" id="RHEA-COMP:10532"/>
        <dbReference type="Rhea" id="RHEA-COMP:11992"/>
        <dbReference type="ChEBI" id="CHEBI:15378"/>
        <dbReference type="ChEBI" id="CHEBI:29965"/>
        <dbReference type="ChEBI" id="CHEBI:57856"/>
        <dbReference type="ChEBI" id="CHEBI:59789"/>
        <dbReference type="ChEBI" id="CHEBI:88221"/>
        <dbReference type="EC" id="2.1.1.320"/>
    </reaction>
</comment>
<comment type="function">
    <text evidence="7">Arginine methyltransferase involved in the assembly or stability of mitochondrial NADH:ubiquinone oxidoreductase complex (complex I).</text>
</comment>
<dbReference type="GO" id="GO:0032981">
    <property type="term" value="P:mitochondrial respiratory chain complex I assembly"/>
    <property type="evidence" value="ECO:0007669"/>
    <property type="project" value="TreeGrafter"/>
</dbReference>
<evidence type="ECO:0000256" key="6">
    <source>
        <dbReference type="ARBA" id="ARBA00048612"/>
    </source>
</evidence>
<evidence type="ECO:0000256" key="1">
    <source>
        <dbReference type="ARBA" id="ARBA00004173"/>
    </source>
</evidence>
<organism evidence="8 9">
    <name type="scientific">Fibroporia radiculosa</name>
    <dbReference type="NCBI Taxonomy" id="599839"/>
    <lineage>
        <taxon>Eukaryota</taxon>
        <taxon>Fungi</taxon>
        <taxon>Dikarya</taxon>
        <taxon>Basidiomycota</taxon>
        <taxon>Agaricomycotina</taxon>
        <taxon>Agaricomycetes</taxon>
        <taxon>Polyporales</taxon>
        <taxon>Fibroporiaceae</taxon>
        <taxon>Fibroporia</taxon>
    </lineage>
</organism>
<accession>J4H115</accession>
<dbReference type="GeneID" id="24094220"/>
<dbReference type="OrthoDB" id="438553at2759"/>
<evidence type="ECO:0000256" key="7">
    <source>
        <dbReference type="RuleBase" id="RU364114"/>
    </source>
</evidence>
<protein>
    <recommendedName>
        <fullName evidence="7">Protein arginine methyltransferase NDUFAF7</fullName>
        <ecNumber evidence="7">2.1.1.320</ecNumber>
    </recommendedName>
</protein>
<dbReference type="EC" id="2.1.1.320" evidence="7"/>
<evidence type="ECO:0000256" key="3">
    <source>
        <dbReference type="ARBA" id="ARBA00022603"/>
    </source>
</evidence>
<dbReference type="AlphaFoldDB" id="J4H115"/>
<dbReference type="GO" id="GO:0032259">
    <property type="term" value="P:methylation"/>
    <property type="evidence" value="ECO:0007669"/>
    <property type="project" value="UniProtKB-KW"/>
</dbReference>
<evidence type="ECO:0000256" key="4">
    <source>
        <dbReference type="ARBA" id="ARBA00022679"/>
    </source>
</evidence>